<organism evidence="1 2">
    <name type="scientific">Kingdonia uniflora</name>
    <dbReference type="NCBI Taxonomy" id="39325"/>
    <lineage>
        <taxon>Eukaryota</taxon>
        <taxon>Viridiplantae</taxon>
        <taxon>Streptophyta</taxon>
        <taxon>Embryophyta</taxon>
        <taxon>Tracheophyta</taxon>
        <taxon>Spermatophyta</taxon>
        <taxon>Magnoliopsida</taxon>
        <taxon>Ranunculales</taxon>
        <taxon>Circaeasteraceae</taxon>
        <taxon>Kingdonia</taxon>
    </lineage>
</organism>
<name>A0A7J7P0K9_9MAGN</name>
<evidence type="ECO:0000313" key="2">
    <source>
        <dbReference type="Proteomes" id="UP000541444"/>
    </source>
</evidence>
<dbReference type="PANTHER" id="PTHR33103">
    <property type="entry name" value="OS01G0153900 PROTEIN"/>
    <property type="match status" value="1"/>
</dbReference>
<proteinExistence type="predicted"/>
<reference evidence="1 2" key="1">
    <citation type="journal article" date="2020" name="IScience">
        <title>Genome Sequencing of the Endangered Kingdonia uniflora (Circaeasteraceae, Ranunculales) Reveals Potential Mechanisms of Evolutionary Specialization.</title>
        <authorList>
            <person name="Sun Y."/>
            <person name="Deng T."/>
            <person name="Zhang A."/>
            <person name="Moore M.J."/>
            <person name="Landis J.B."/>
            <person name="Lin N."/>
            <person name="Zhang H."/>
            <person name="Zhang X."/>
            <person name="Huang J."/>
            <person name="Zhang X."/>
            <person name="Sun H."/>
            <person name="Wang H."/>
        </authorList>
    </citation>
    <scope>NUCLEOTIDE SEQUENCE [LARGE SCALE GENOMIC DNA]</scope>
    <source>
        <strain evidence="1">TB1705</strain>
        <tissue evidence="1">Leaf</tissue>
    </source>
</reference>
<dbReference type="PANTHER" id="PTHR33103:SF19">
    <property type="entry name" value="OS09G0544700 PROTEIN"/>
    <property type="match status" value="1"/>
</dbReference>
<keyword evidence="2" id="KW-1185">Reference proteome</keyword>
<dbReference type="Proteomes" id="UP000541444">
    <property type="component" value="Unassembled WGS sequence"/>
</dbReference>
<sequence length="263" mass="28424">MSLLPTSSNEFNASINTPHQIQQVPLTTTNTVMAATKLNIKLLVDKKSNKVLFAEAGKEFVDFLFSLLSLPVGSIIRVLNKNKMVGCLGNLYGSVEDLSDTYVLSNKSKDSLLKPQLANSATNVPLLLPNDAPTAVKYYTCGSGSYHRYITDNPLAMCPSCHYKMSTQVSYVAPVVAGSSASATEGTGYVKGVVTYMIMDDFSVIPMSTISSIALLQKFNVGNVNFLTEKLVDVGMDEALELLRASLQSKTVLSDVFLGKKVE</sequence>
<dbReference type="Pfam" id="PF05056">
    <property type="entry name" value="DUF674"/>
    <property type="match status" value="1"/>
</dbReference>
<dbReference type="InterPro" id="IPR007750">
    <property type="entry name" value="DUF674"/>
</dbReference>
<evidence type="ECO:0000313" key="1">
    <source>
        <dbReference type="EMBL" id="KAF6172976.1"/>
    </source>
</evidence>
<evidence type="ECO:0008006" key="3">
    <source>
        <dbReference type="Google" id="ProtNLM"/>
    </source>
</evidence>
<dbReference type="AlphaFoldDB" id="A0A7J7P0K9"/>
<gene>
    <name evidence="1" type="ORF">GIB67_006352</name>
</gene>
<comment type="caution">
    <text evidence="1">The sequence shown here is derived from an EMBL/GenBank/DDBJ whole genome shotgun (WGS) entry which is preliminary data.</text>
</comment>
<accession>A0A7J7P0K9</accession>
<dbReference type="EMBL" id="JACGCM010000375">
    <property type="protein sequence ID" value="KAF6172976.1"/>
    <property type="molecule type" value="Genomic_DNA"/>
</dbReference>
<dbReference type="OrthoDB" id="2014278at2759"/>
<protein>
    <recommendedName>
        <fullName evidence="3">DUF674 domain-containing protein</fullName>
    </recommendedName>
</protein>